<name>A0A0E9P9J0_ANGAN</name>
<reference evidence="1" key="2">
    <citation type="journal article" date="2015" name="Fish Shellfish Immunol.">
        <title>Early steps in the European eel (Anguilla anguilla)-Vibrio vulnificus interaction in the gills: Role of the RtxA13 toxin.</title>
        <authorList>
            <person name="Callol A."/>
            <person name="Pajuelo D."/>
            <person name="Ebbesson L."/>
            <person name="Teles M."/>
            <person name="MacKenzie S."/>
            <person name="Amaro C."/>
        </authorList>
    </citation>
    <scope>NUCLEOTIDE SEQUENCE</scope>
</reference>
<dbReference type="EMBL" id="GBXM01107256">
    <property type="protein sequence ID" value="JAH01321.1"/>
    <property type="molecule type" value="Transcribed_RNA"/>
</dbReference>
<evidence type="ECO:0000313" key="1">
    <source>
        <dbReference type="EMBL" id="JAH01321.1"/>
    </source>
</evidence>
<sequence>MFQWQNKSYQSNQYQKISNYRITFPAAELAGRLCCFGAEAHLGTAISLTSIFSSNPNETLPSHWPAHEPCANQRSSTAYAAFAA</sequence>
<dbReference type="AlphaFoldDB" id="A0A0E9P9J0"/>
<reference evidence="1" key="1">
    <citation type="submission" date="2014-11" db="EMBL/GenBank/DDBJ databases">
        <authorList>
            <person name="Amaro Gonzalez C."/>
        </authorList>
    </citation>
    <scope>NUCLEOTIDE SEQUENCE</scope>
</reference>
<accession>A0A0E9P9J0</accession>
<protein>
    <submittedName>
        <fullName evidence="1">Uncharacterized protein</fullName>
    </submittedName>
</protein>
<proteinExistence type="predicted"/>
<organism evidence="1">
    <name type="scientific">Anguilla anguilla</name>
    <name type="common">European freshwater eel</name>
    <name type="synonym">Muraena anguilla</name>
    <dbReference type="NCBI Taxonomy" id="7936"/>
    <lineage>
        <taxon>Eukaryota</taxon>
        <taxon>Metazoa</taxon>
        <taxon>Chordata</taxon>
        <taxon>Craniata</taxon>
        <taxon>Vertebrata</taxon>
        <taxon>Euteleostomi</taxon>
        <taxon>Actinopterygii</taxon>
        <taxon>Neopterygii</taxon>
        <taxon>Teleostei</taxon>
        <taxon>Anguilliformes</taxon>
        <taxon>Anguillidae</taxon>
        <taxon>Anguilla</taxon>
    </lineage>
</organism>